<comment type="similarity">
    <text evidence="4">Belongs to the YAE1 family.</text>
</comment>
<dbReference type="InterPro" id="IPR019191">
    <property type="entry name" value="Essential_protein_Yae1_N"/>
</dbReference>
<feature type="compositionally biased region" description="Basic and acidic residues" evidence="10">
    <location>
        <begin position="284"/>
        <end position="294"/>
    </location>
</feature>
<feature type="compositionally biased region" description="Acidic residues" evidence="10">
    <location>
        <begin position="40"/>
        <end position="52"/>
    </location>
</feature>
<evidence type="ECO:0000256" key="2">
    <source>
        <dbReference type="ARBA" id="ARBA00004123"/>
    </source>
</evidence>
<dbReference type="InterPro" id="IPR038881">
    <property type="entry name" value="Yae1-like"/>
</dbReference>
<gene>
    <name evidence="12" type="ORF">B0H63DRAFT_516741</name>
</gene>
<feature type="region of interest" description="Disordered" evidence="10">
    <location>
        <begin position="1"/>
        <end position="92"/>
    </location>
</feature>
<dbReference type="PANTHER" id="PTHR18829:SF0">
    <property type="entry name" value="PROTEIN YAE1 HOMOLOG"/>
    <property type="match status" value="1"/>
</dbReference>
<keyword evidence="8" id="KW-0963">Cytoplasm</keyword>
<organism evidence="12 13">
    <name type="scientific">Podospora didyma</name>
    <dbReference type="NCBI Taxonomy" id="330526"/>
    <lineage>
        <taxon>Eukaryota</taxon>
        <taxon>Fungi</taxon>
        <taxon>Dikarya</taxon>
        <taxon>Ascomycota</taxon>
        <taxon>Pezizomycotina</taxon>
        <taxon>Sordariomycetes</taxon>
        <taxon>Sordariomycetidae</taxon>
        <taxon>Sordariales</taxon>
        <taxon>Podosporaceae</taxon>
        <taxon>Podospora</taxon>
    </lineage>
</organism>
<feature type="domain" description="Essential protein Yae1 N-terminal" evidence="11">
    <location>
        <begin position="99"/>
        <end position="137"/>
    </location>
</feature>
<feature type="region of interest" description="Disordered" evidence="10">
    <location>
        <begin position="248"/>
        <end position="294"/>
    </location>
</feature>
<evidence type="ECO:0000256" key="3">
    <source>
        <dbReference type="ARBA" id="ARBA00004496"/>
    </source>
</evidence>
<comment type="caution">
    <text evidence="12">The sequence shown here is derived from an EMBL/GenBank/DDBJ whole genome shotgun (WGS) entry which is preliminary data.</text>
</comment>
<comment type="subcellular location">
    <subcellularLocation>
        <location evidence="3">Cytoplasm</location>
    </subcellularLocation>
    <subcellularLocation>
        <location evidence="2">Nucleus</location>
    </subcellularLocation>
</comment>
<keyword evidence="13" id="KW-1185">Reference proteome</keyword>
<dbReference type="GO" id="GO:0005737">
    <property type="term" value="C:cytoplasm"/>
    <property type="evidence" value="ECO:0007669"/>
    <property type="project" value="UniProtKB-SubCell"/>
</dbReference>
<dbReference type="EMBL" id="JAULSW010000001">
    <property type="protein sequence ID" value="KAK3393555.1"/>
    <property type="molecule type" value="Genomic_DNA"/>
</dbReference>
<evidence type="ECO:0000259" key="11">
    <source>
        <dbReference type="Pfam" id="PF09811"/>
    </source>
</evidence>
<sequence>MLLRNPDPDVFRTMDPAHDDEDMPPPPPQGYHEGHTDNNANDEGDDLDDIWEGDANTHDDNGQPTAAAVIPPSNTHRHHQQHNHPSDVPRLQQEHTTAGYRDGIATAKGASAQSGFDEGFGLGATIGAQAGQLLGMLEGLLGAVASSSASKSHSYDEKEISRLQDLLAEARRELSVQSVFGEAYWAMDGTWNYDIPEPAVSTATPEEDDDGEEPVVVFVDVAAAHPLLAKWDGIIRAEADRYGINWDVIPPADDASRRDEDERENDAETRRKDAKAAAAPATAGERDARGVLAW</sequence>
<feature type="compositionally biased region" description="Basic and acidic residues" evidence="10">
    <location>
        <begin position="254"/>
        <end position="275"/>
    </location>
</feature>
<feature type="compositionally biased region" description="Basic and acidic residues" evidence="10">
    <location>
        <begin position="1"/>
        <end position="17"/>
    </location>
</feature>
<accession>A0AAE0P5W4</accession>
<dbReference type="GO" id="GO:0005634">
    <property type="term" value="C:nucleus"/>
    <property type="evidence" value="ECO:0007669"/>
    <property type="project" value="UniProtKB-SubCell"/>
</dbReference>
<dbReference type="Pfam" id="PF09811">
    <property type="entry name" value="Yae1_N"/>
    <property type="match status" value="1"/>
</dbReference>
<dbReference type="Proteomes" id="UP001285441">
    <property type="component" value="Unassembled WGS sequence"/>
</dbReference>
<comment type="subunit">
    <text evidence="5">May form a complex with LTO1.</text>
</comment>
<name>A0AAE0P5W4_9PEZI</name>
<proteinExistence type="inferred from homology"/>
<evidence type="ECO:0000256" key="5">
    <source>
        <dbReference type="ARBA" id="ARBA00011427"/>
    </source>
</evidence>
<evidence type="ECO:0000256" key="9">
    <source>
        <dbReference type="ARBA" id="ARBA00023242"/>
    </source>
</evidence>
<dbReference type="PANTHER" id="PTHR18829">
    <property type="entry name" value="PROTEIN YAE1 HOMOLOG"/>
    <property type="match status" value="1"/>
</dbReference>
<dbReference type="AlphaFoldDB" id="A0AAE0P5W4"/>
<comment type="function">
    <text evidence="1">The complex LTO1:YAE1 may function as a target specific adapter that probably recruits apo-RPLI1 to the cytosolic iron-sulfur protein assembly (CIA) complex machinery. May be required for biogenesis of the large ribosomal subunit and initiation of translation.</text>
</comment>
<keyword evidence="9" id="KW-0539">Nucleus</keyword>
<evidence type="ECO:0000256" key="8">
    <source>
        <dbReference type="ARBA" id="ARBA00022490"/>
    </source>
</evidence>
<evidence type="ECO:0000256" key="6">
    <source>
        <dbReference type="ARBA" id="ARBA00017286"/>
    </source>
</evidence>
<evidence type="ECO:0000256" key="1">
    <source>
        <dbReference type="ARBA" id="ARBA00003836"/>
    </source>
</evidence>
<evidence type="ECO:0000313" key="13">
    <source>
        <dbReference type="Proteomes" id="UP001285441"/>
    </source>
</evidence>
<protein>
    <recommendedName>
        <fullName evidence="7">Protein YAE1</fullName>
    </recommendedName>
    <alternativeName>
        <fullName evidence="6">Protein yae1</fullName>
    </alternativeName>
</protein>
<evidence type="ECO:0000256" key="4">
    <source>
        <dbReference type="ARBA" id="ARBA00007096"/>
    </source>
</evidence>
<reference evidence="12" key="2">
    <citation type="submission" date="2023-06" db="EMBL/GenBank/DDBJ databases">
        <authorList>
            <consortium name="Lawrence Berkeley National Laboratory"/>
            <person name="Haridas S."/>
            <person name="Hensen N."/>
            <person name="Bonometti L."/>
            <person name="Westerberg I."/>
            <person name="Brannstrom I.O."/>
            <person name="Guillou S."/>
            <person name="Cros-Aarteil S."/>
            <person name="Calhoun S."/>
            <person name="Kuo A."/>
            <person name="Mondo S."/>
            <person name="Pangilinan J."/>
            <person name="Riley R."/>
            <person name="LaButti K."/>
            <person name="Andreopoulos B."/>
            <person name="Lipzen A."/>
            <person name="Chen C."/>
            <person name="Yanf M."/>
            <person name="Daum C."/>
            <person name="Ng V."/>
            <person name="Clum A."/>
            <person name="Steindorff A."/>
            <person name="Ohm R."/>
            <person name="Martin F."/>
            <person name="Silar P."/>
            <person name="Natvig D."/>
            <person name="Lalanne C."/>
            <person name="Gautier V."/>
            <person name="Ament-velasquez S.L."/>
            <person name="Kruys A."/>
            <person name="Hutchinson M.I."/>
            <person name="Powell A.J."/>
            <person name="Barry K."/>
            <person name="Miller A.N."/>
            <person name="Grigoriev I.V."/>
            <person name="Debuchy R."/>
            <person name="Gladieux P."/>
            <person name="Thoren M.H."/>
            <person name="Johannesson H."/>
        </authorList>
    </citation>
    <scope>NUCLEOTIDE SEQUENCE</scope>
    <source>
        <strain evidence="12">CBS 232.78</strain>
    </source>
</reference>
<evidence type="ECO:0000313" key="12">
    <source>
        <dbReference type="EMBL" id="KAK3393555.1"/>
    </source>
</evidence>
<evidence type="ECO:0000256" key="10">
    <source>
        <dbReference type="SAM" id="MobiDB-lite"/>
    </source>
</evidence>
<reference evidence="12" key="1">
    <citation type="journal article" date="2023" name="Mol. Phylogenet. Evol.">
        <title>Genome-scale phylogeny and comparative genomics of the fungal order Sordariales.</title>
        <authorList>
            <person name="Hensen N."/>
            <person name="Bonometti L."/>
            <person name="Westerberg I."/>
            <person name="Brannstrom I.O."/>
            <person name="Guillou S."/>
            <person name="Cros-Aarteil S."/>
            <person name="Calhoun S."/>
            <person name="Haridas S."/>
            <person name="Kuo A."/>
            <person name="Mondo S."/>
            <person name="Pangilinan J."/>
            <person name="Riley R."/>
            <person name="LaButti K."/>
            <person name="Andreopoulos B."/>
            <person name="Lipzen A."/>
            <person name="Chen C."/>
            <person name="Yan M."/>
            <person name="Daum C."/>
            <person name="Ng V."/>
            <person name="Clum A."/>
            <person name="Steindorff A."/>
            <person name="Ohm R.A."/>
            <person name="Martin F."/>
            <person name="Silar P."/>
            <person name="Natvig D.O."/>
            <person name="Lalanne C."/>
            <person name="Gautier V."/>
            <person name="Ament-Velasquez S.L."/>
            <person name="Kruys A."/>
            <person name="Hutchinson M.I."/>
            <person name="Powell A.J."/>
            <person name="Barry K."/>
            <person name="Miller A.N."/>
            <person name="Grigoriev I.V."/>
            <person name="Debuchy R."/>
            <person name="Gladieux P."/>
            <person name="Hiltunen Thoren M."/>
            <person name="Johannesson H."/>
        </authorList>
    </citation>
    <scope>NUCLEOTIDE SEQUENCE</scope>
    <source>
        <strain evidence="12">CBS 232.78</strain>
    </source>
</reference>
<evidence type="ECO:0000256" key="7">
    <source>
        <dbReference type="ARBA" id="ARBA00018400"/>
    </source>
</evidence>